<keyword evidence="1" id="KW-0805">Transcription regulation</keyword>
<dbReference type="InterPro" id="IPR000843">
    <property type="entry name" value="HTH_LacI"/>
</dbReference>
<dbReference type="SUPFAM" id="SSF53822">
    <property type="entry name" value="Periplasmic binding protein-like I"/>
    <property type="match status" value="1"/>
</dbReference>
<dbReference type="Gene3D" id="1.10.260.40">
    <property type="entry name" value="lambda repressor-like DNA-binding domains"/>
    <property type="match status" value="1"/>
</dbReference>
<evidence type="ECO:0000256" key="2">
    <source>
        <dbReference type="ARBA" id="ARBA00023125"/>
    </source>
</evidence>
<feature type="domain" description="HTH lacI-type" evidence="4">
    <location>
        <begin position="2"/>
        <end position="56"/>
    </location>
</feature>
<dbReference type="PANTHER" id="PTHR30146">
    <property type="entry name" value="LACI-RELATED TRANSCRIPTIONAL REPRESSOR"/>
    <property type="match status" value="1"/>
</dbReference>
<dbReference type="SMART" id="SM00354">
    <property type="entry name" value="HTH_LACI"/>
    <property type="match status" value="1"/>
</dbReference>
<dbReference type="PANTHER" id="PTHR30146:SF109">
    <property type="entry name" value="HTH-TYPE TRANSCRIPTIONAL REGULATOR GALS"/>
    <property type="match status" value="1"/>
</dbReference>
<dbReference type="PROSITE" id="PS00356">
    <property type="entry name" value="HTH_LACI_1"/>
    <property type="match status" value="1"/>
</dbReference>
<dbReference type="OrthoDB" id="37081at2"/>
<gene>
    <name evidence="5" type="ordered locus">AMIS_8230</name>
</gene>
<accession>I0GZ56</accession>
<dbReference type="InterPro" id="IPR028082">
    <property type="entry name" value="Peripla_BP_I"/>
</dbReference>
<dbReference type="GO" id="GO:0000976">
    <property type="term" value="F:transcription cis-regulatory region binding"/>
    <property type="evidence" value="ECO:0007669"/>
    <property type="project" value="TreeGrafter"/>
</dbReference>
<reference evidence="5 6" key="1">
    <citation type="submission" date="2012-02" db="EMBL/GenBank/DDBJ databases">
        <title>Complete genome sequence of Actinoplanes missouriensis 431 (= NBRC 102363).</title>
        <authorList>
            <person name="Ohnishi Y."/>
            <person name="Ishikawa J."/>
            <person name="Sekine M."/>
            <person name="Hosoyama A."/>
            <person name="Harada T."/>
            <person name="Narita H."/>
            <person name="Hata T."/>
            <person name="Konno Y."/>
            <person name="Tutikane K."/>
            <person name="Fujita N."/>
            <person name="Horinouchi S."/>
            <person name="Hayakawa M."/>
        </authorList>
    </citation>
    <scope>NUCLEOTIDE SEQUENCE [LARGE SCALE GENOMIC DNA]</scope>
    <source>
        <strain evidence="6">ATCC 14538 / DSM 43046 / CBS 188.64 / JCM 3121 / NBRC 102363 / NCIMB 12654 / NRRL B-3342 / UNCC 431</strain>
    </source>
</reference>
<dbReference type="GO" id="GO:0003700">
    <property type="term" value="F:DNA-binding transcription factor activity"/>
    <property type="evidence" value="ECO:0007669"/>
    <property type="project" value="TreeGrafter"/>
</dbReference>
<dbReference type="STRING" id="512565.AMIS_8230"/>
<evidence type="ECO:0000313" key="5">
    <source>
        <dbReference type="EMBL" id="BAL86043.1"/>
    </source>
</evidence>
<dbReference type="InterPro" id="IPR010982">
    <property type="entry name" value="Lambda_DNA-bd_dom_sf"/>
</dbReference>
<dbReference type="EMBL" id="AP012319">
    <property type="protein sequence ID" value="BAL86043.1"/>
    <property type="molecule type" value="Genomic_DNA"/>
</dbReference>
<protein>
    <submittedName>
        <fullName evidence="5">Putative LacI-family transcriptional regulator</fullName>
    </submittedName>
</protein>
<dbReference type="KEGG" id="ams:AMIS_8230"/>
<dbReference type="CDD" id="cd01392">
    <property type="entry name" value="HTH_LacI"/>
    <property type="match status" value="1"/>
</dbReference>
<evidence type="ECO:0000256" key="1">
    <source>
        <dbReference type="ARBA" id="ARBA00023015"/>
    </source>
</evidence>
<evidence type="ECO:0000313" key="6">
    <source>
        <dbReference type="Proteomes" id="UP000007882"/>
    </source>
</evidence>
<dbReference type="eggNOG" id="COG1609">
    <property type="taxonomic scope" value="Bacteria"/>
</dbReference>
<keyword evidence="6" id="KW-1185">Reference proteome</keyword>
<evidence type="ECO:0000256" key="3">
    <source>
        <dbReference type="ARBA" id="ARBA00023163"/>
    </source>
</evidence>
<dbReference type="Gene3D" id="3.40.50.2300">
    <property type="match status" value="2"/>
</dbReference>
<dbReference type="SUPFAM" id="SSF47413">
    <property type="entry name" value="lambda repressor-like DNA-binding domains"/>
    <property type="match status" value="1"/>
</dbReference>
<dbReference type="PATRIC" id="fig|512565.3.peg.825"/>
<organism evidence="5 6">
    <name type="scientific">Actinoplanes missouriensis (strain ATCC 14538 / DSM 43046 / CBS 188.64 / JCM 3121 / NBRC 102363 / NCIMB 12654 / NRRL B-3342 / UNCC 431)</name>
    <dbReference type="NCBI Taxonomy" id="512565"/>
    <lineage>
        <taxon>Bacteria</taxon>
        <taxon>Bacillati</taxon>
        <taxon>Actinomycetota</taxon>
        <taxon>Actinomycetes</taxon>
        <taxon>Micromonosporales</taxon>
        <taxon>Micromonosporaceae</taxon>
        <taxon>Actinoplanes</taxon>
    </lineage>
</organism>
<keyword evidence="3" id="KW-0804">Transcription</keyword>
<dbReference type="HOGENOM" id="CLU_037628_6_1_11"/>
<keyword evidence="2" id="KW-0238">DNA-binding</keyword>
<dbReference type="PROSITE" id="PS50932">
    <property type="entry name" value="HTH_LACI_2"/>
    <property type="match status" value="1"/>
</dbReference>
<dbReference type="Proteomes" id="UP000007882">
    <property type="component" value="Chromosome"/>
</dbReference>
<sequence length="336" mass="35204">MIRIADVAAHAGVSVGTVSNVLNRPHAVAPATRQRVHAAITHLGYVPNEAARSLAAGRRRAIGLIVPDVTNPFFADLTRGAEQVADQRDVVVMLYSSGESGEREARYFDRLESQRVQGILASPVHEAVPAVTDLARRGTPVTLVDRGSSRRDLCCVSVDDHTGGRLAAEHLIATGHRRLAFIGGPLSIPQVAARLAGAHAICAAAGATLEVIETETVSVVTGRGVGAALAGRSASARPDAVFCANDLLALGLLQAVSGHGLRVPAELAIVGYDDIDYAAAAAVPLTSVRQPRTELGRVAAELLFEEIAEPGQHRHRQVVFQPELVVRQSSGSTPAA</sequence>
<dbReference type="InterPro" id="IPR046335">
    <property type="entry name" value="LacI/GalR-like_sensor"/>
</dbReference>
<proteinExistence type="predicted"/>
<dbReference type="Pfam" id="PF13377">
    <property type="entry name" value="Peripla_BP_3"/>
    <property type="match status" value="1"/>
</dbReference>
<evidence type="ECO:0000259" key="4">
    <source>
        <dbReference type="PROSITE" id="PS50932"/>
    </source>
</evidence>
<dbReference type="Pfam" id="PF00356">
    <property type="entry name" value="LacI"/>
    <property type="match status" value="1"/>
</dbReference>
<name>I0GZ56_ACTM4</name>
<dbReference type="AlphaFoldDB" id="I0GZ56"/>